<dbReference type="Proteomes" id="UP000216524">
    <property type="component" value="Unassembled WGS sequence"/>
</dbReference>
<protein>
    <submittedName>
        <fullName evidence="1">Uncharacterized protein</fullName>
    </submittedName>
</protein>
<gene>
    <name evidence="1" type="ORF">CAL23_15705</name>
</gene>
<name>A0ABX4FAL8_9BORD</name>
<sequence length="62" mass="6746">MQRDPFAHAEAVLPIDDVALAWLGRCVKRCLQAGFCQATAGICMVFPSRRDQHAPRMGMGGS</sequence>
<accession>A0ABX4FAL8</accession>
<reference evidence="1 2" key="1">
    <citation type="submission" date="2017-05" db="EMBL/GenBank/DDBJ databases">
        <title>Complete and WGS of Bordetella genogroups.</title>
        <authorList>
            <person name="Spilker T."/>
            <person name="Lipuma J."/>
        </authorList>
    </citation>
    <scope>NUCLEOTIDE SEQUENCE [LARGE SCALE GENOMIC DNA]</scope>
    <source>
        <strain evidence="1 2">AU3139</strain>
    </source>
</reference>
<proteinExistence type="predicted"/>
<comment type="caution">
    <text evidence="1">The sequence shown here is derived from an EMBL/GenBank/DDBJ whole genome shotgun (WGS) entry which is preliminary data.</text>
</comment>
<dbReference type="EMBL" id="NEVV01000005">
    <property type="protein sequence ID" value="OZI75374.1"/>
    <property type="molecule type" value="Genomic_DNA"/>
</dbReference>
<organism evidence="1 2">
    <name type="scientific">Bordetella genomosp. 6</name>
    <dbReference type="NCBI Taxonomy" id="463024"/>
    <lineage>
        <taxon>Bacteria</taxon>
        <taxon>Pseudomonadati</taxon>
        <taxon>Pseudomonadota</taxon>
        <taxon>Betaproteobacteria</taxon>
        <taxon>Burkholderiales</taxon>
        <taxon>Alcaligenaceae</taxon>
        <taxon>Bordetella</taxon>
    </lineage>
</organism>
<evidence type="ECO:0000313" key="1">
    <source>
        <dbReference type="EMBL" id="OZI75374.1"/>
    </source>
</evidence>
<evidence type="ECO:0000313" key="2">
    <source>
        <dbReference type="Proteomes" id="UP000216524"/>
    </source>
</evidence>
<keyword evidence="2" id="KW-1185">Reference proteome</keyword>